<dbReference type="Pfam" id="PF00746">
    <property type="entry name" value="Gram_pos_anchor"/>
    <property type="match status" value="1"/>
</dbReference>
<proteinExistence type="predicted"/>
<feature type="region of interest" description="Disordered" evidence="6">
    <location>
        <begin position="740"/>
        <end position="850"/>
    </location>
</feature>
<gene>
    <name evidence="8" type="ORF">CYJ57_05525</name>
</gene>
<evidence type="ECO:0000256" key="6">
    <source>
        <dbReference type="SAM" id="MobiDB-lite"/>
    </source>
</evidence>
<feature type="region of interest" description="Disordered" evidence="6">
    <location>
        <begin position="233"/>
        <end position="256"/>
    </location>
</feature>
<dbReference type="InterPro" id="IPR013378">
    <property type="entry name" value="InlB-like_B-rpt"/>
</dbReference>
<feature type="compositionally biased region" description="Basic and acidic residues" evidence="6">
    <location>
        <begin position="352"/>
        <end position="361"/>
    </location>
</feature>
<feature type="compositionally biased region" description="Basic and acidic residues" evidence="6">
    <location>
        <begin position="21"/>
        <end position="35"/>
    </location>
</feature>
<feature type="region of interest" description="Disordered" evidence="6">
    <location>
        <begin position="58"/>
        <end position="79"/>
    </location>
</feature>
<dbReference type="InterPro" id="IPR059115">
    <property type="entry name" value="Rib"/>
</dbReference>
<feature type="compositionally biased region" description="Basic and acidic residues" evidence="6">
    <location>
        <begin position="152"/>
        <end position="193"/>
    </location>
</feature>
<feature type="compositionally biased region" description="Basic and acidic residues" evidence="6">
    <location>
        <begin position="411"/>
        <end position="439"/>
    </location>
</feature>
<feature type="region of interest" description="Disordered" evidence="6">
    <location>
        <begin position="403"/>
        <end position="712"/>
    </location>
</feature>
<comment type="caution">
    <text evidence="8">The sequence shown here is derived from an EMBL/GenBank/DDBJ whole genome shotgun (WGS) entry which is preliminary data.</text>
</comment>
<dbReference type="NCBIfam" id="TIGR02331">
    <property type="entry name" value="rib_alpha"/>
    <property type="match status" value="2"/>
</dbReference>
<feature type="compositionally biased region" description="Basic and acidic residues" evidence="6">
    <location>
        <begin position="634"/>
        <end position="689"/>
    </location>
</feature>
<name>A0A2I1JZ34_9LACT</name>
<dbReference type="EMBL" id="PKHE01000013">
    <property type="protein sequence ID" value="PKY88585.1"/>
    <property type="molecule type" value="Genomic_DNA"/>
</dbReference>
<evidence type="ECO:0000256" key="3">
    <source>
        <dbReference type="ARBA" id="ARBA00022525"/>
    </source>
</evidence>
<feature type="region of interest" description="Disordered" evidence="6">
    <location>
        <begin position="152"/>
        <end position="221"/>
    </location>
</feature>
<feature type="compositionally biased region" description="Basic and acidic residues" evidence="6">
    <location>
        <begin position="838"/>
        <end position="850"/>
    </location>
</feature>
<feature type="compositionally biased region" description="Basic and acidic residues" evidence="6">
    <location>
        <begin position="745"/>
        <end position="779"/>
    </location>
</feature>
<keyword evidence="2" id="KW-0134">Cell wall</keyword>
<feature type="compositionally biased region" description="Basic and acidic residues" evidence="6">
    <location>
        <begin position="975"/>
        <end position="1001"/>
    </location>
</feature>
<feature type="compositionally biased region" description="Basic and acidic residues" evidence="6">
    <location>
        <begin position="61"/>
        <end position="72"/>
    </location>
</feature>
<evidence type="ECO:0000256" key="1">
    <source>
        <dbReference type="ARBA" id="ARBA00004196"/>
    </source>
</evidence>
<feature type="compositionally biased region" description="Basic and acidic residues" evidence="6">
    <location>
        <begin position="551"/>
        <end position="606"/>
    </location>
</feature>
<sequence length="1050" mass="115750">DEVTGAVTTDYPEGGEQPTIEVKDGETLPDGKTEGTHKVKVIVTYPDKTTKEVEVPVIVGKDTRSDAEKNDPEAATSPDATTLVTELNVLPKAEDGIGNKGQLTNVKQYVWSQTPDVSKVGDTTGKVLIQYNDGSTDEVEVPVKVVDSRKDNEKYPLVDPEKTEVVDKDKLTDEEKEKVKEEVKKANPKAKEVDVEDNGNATITYPDDSKNEMPSEKTVTEKPAATEYQVVFNANGGTPTTQTAKVREGEKVEGVTEPTREGYNFVKWVVLGTDKIFDPNTNFNKDMLAEGEDSLMVVAVWEKLEDKKIADEVDPTIPEKTGVKDLDNLTDDENKEVKDKIEEANKDKFPEGTKVEVDDKGNATITYPDGSKDTIPAEDLVFQYEHGEPEITDKPELPIADIIEPNTPDKTGVEDKDNLTDDEKKEVKDKIEEANKDNFPEGTEVEVDDKGDATITYPDESTDTIPAKDLVKEKESEDKTIADEVDPTIPEKTEVEDTNKLTEDEKKEVKDKIEEANKDKFPEGTEVEVGDKGDATITYPDESTDTIPAKDLVKEKESEDKTDADKITPNIPEEKTGVKDLDNLTDDEKKEVKDKIEEANKDKFPEGTEVEVDDKGDATITYPDKSTDTIPAKDLVKEKESEDKTDADKITPNIPEEKTGVKDLDNLTDDEKKEVKDKIEEANKDKFPEGTEVEIDDKGNATITYPDGSKDTIPAEDLVFQYKHGEPEIDDKPELPIADIIEPNTPDKTEVEDKDNLTEKEKEEVKDKIEEANKGKFPEGTEVEVGDNGDVTVTYPDGSKDVIPGDQTVTEKEKSDAEKNPAVTPDEKTGVKDLNNLTDKEKEEVKDKVEKVNPEAKDVTIDDKGNATITYPDGSTNTIPAEELVFQYEHGEPEITDKPELKIADIIDPIIPDKTEVGRPGLTQSERDEVERKIKEANKDNFPEGTKVEVDESGNATITYPDGSIDTIPWNKLVYHRDDEGAAESDKPSDEASDKDSKETEEASSTAKSSSGLLPETGESASTAIFGAAALSVLAGLGLVAKRREDEEEA</sequence>
<keyword evidence="3" id="KW-0964">Secreted</keyword>
<dbReference type="Gene3D" id="2.60.40.4270">
    <property type="entry name" value="Listeria-Bacteroides repeat domain"/>
    <property type="match status" value="1"/>
</dbReference>
<dbReference type="Pfam" id="PF09479">
    <property type="entry name" value="Flg_new"/>
    <property type="match status" value="1"/>
</dbReference>
<dbReference type="InterPro" id="IPR042229">
    <property type="entry name" value="Listeria/Bacterioides_rpt_sf"/>
</dbReference>
<dbReference type="InterPro" id="IPR019931">
    <property type="entry name" value="LPXTG_anchor"/>
</dbReference>
<dbReference type="InterPro" id="IPR012706">
    <property type="entry name" value="Rib_alpha_Esp_rpt"/>
</dbReference>
<accession>A0A2I1JZ34</accession>
<dbReference type="RefSeq" id="WP_180764404.1">
    <property type="nucleotide sequence ID" value="NZ_PKHE01000013.1"/>
</dbReference>
<evidence type="ECO:0000256" key="4">
    <source>
        <dbReference type="ARBA" id="ARBA00022729"/>
    </source>
</evidence>
<feature type="compositionally biased region" description="Basic and acidic residues" evidence="6">
    <location>
        <begin position="489"/>
        <end position="534"/>
    </location>
</feature>
<dbReference type="Gene3D" id="3.10.20.890">
    <property type="match status" value="9"/>
</dbReference>
<feature type="region of interest" description="Disordered" evidence="6">
    <location>
        <begin position="352"/>
        <end position="374"/>
    </location>
</feature>
<evidence type="ECO:0000313" key="8">
    <source>
        <dbReference type="EMBL" id="PKY88585.1"/>
    </source>
</evidence>
<keyword evidence="5" id="KW-0572">Peptidoglycan-anchor</keyword>
<reference evidence="8 9" key="1">
    <citation type="submission" date="2017-12" db="EMBL/GenBank/DDBJ databases">
        <title>Phylogenetic diversity of female urinary microbiome.</title>
        <authorList>
            <person name="Thomas-White K."/>
            <person name="Wolfe A.J."/>
        </authorList>
    </citation>
    <scope>NUCLEOTIDE SEQUENCE [LARGE SCALE GENOMIC DNA]</scope>
    <source>
        <strain evidence="8 9">UMB0898</strain>
    </source>
</reference>
<dbReference type="Pfam" id="PF18938">
    <property type="entry name" value="aRib"/>
    <property type="match status" value="9"/>
</dbReference>
<feature type="region of interest" description="Disordered" evidence="6">
    <location>
        <begin position="912"/>
        <end position="1017"/>
    </location>
</feature>
<feature type="compositionally biased region" description="Basic and acidic residues" evidence="6">
    <location>
        <begin position="207"/>
        <end position="220"/>
    </location>
</feature>
<feature type="compositionally biased region" description="Basic and acidic residues" evidence="6">
    <location>
        <begin position="925"/>
        <end position="950"/>
    </location>
</feature>
<evidence type="ECO:0000259" key="7">
    <source>
        <dbReference type="PROSITE" id="PS50847"/>
    </source>
</evidence>
<evidence type="ECO:0000313" key="9">
    <source>
        <dbReference type="Proteomes" id="UP000234384"/>
    </source>
</evidence>
<feature type="non-terminal residue" evidence="8">
    <location>
        <position position="1"/>
    </location>
</feature>
<keyword evidence="4" id="KW-0732">Signal</keyword>
<feature type="domain" description="Gram-positive cocci surface proteins LPxTG" evidence="7">
    <location>
        <begin position="1014"/>
        <end position="1050"/>
    </location>
</feature>
<protein>
    <recommendedName>
        <fullName evidence="7">Gram-positive cocci surface proteins LPxTG domain-containing protein</fullName>
    </recommendedName>
</protein>
<feature type="region of interest" description="Disordered" evidence="6">
    <location>
        <begin position="1"/>
        <end position="35"/>
    </location>
</feature>
<evidence type="ECO:0000256" key="5">
    <source>
        <dbReference type="ARBA" id="ARBA00023088"/>
    </source>
</evidence>
<feature type="compositionally biased region" description="Polar residues" evidence="6">
    <location>
        <begin position="235"/>
        <end position="244"/>
    </location>
</feature>
<dbReference type="Proteomes" id="UP000234384">
    <property type="component" value="Unassembled WGS sequence"/>
</dbReference>
<feature type="compositionally biased region" description="Basic and acidic residues" evidence="6">
    <location>
        <begin position="809"/>
        <end position="831"/>
    </location>
</feature>
<dbReference type="NCBIfam" id="TIGR01167">
    <property type="entry name" value="LPXTG_anchor"/>
    <property type="match status" value="1"/>
</dbReference>
<dbReference type="Pfam" id="PF08428">
    <property type="entry name" value="Rib"/>
    <property type="match status" value="2"/>
</dbReference>
<comment type="subcellular location">
    <subcellularLocation>
        <location evidence="1">Cell envelope</location>
    </subcellularLocation>
</comment>
<feature type="compositionally biased region" description="Basic and acidic residues" evidence="6">
    <location>
        <begin position="469"/>
        <end position="482"/>
    </location>
</feature>
<dbReference type="PROSITE" id="PS50847">
    <property type="entry name" value="GRAM_POS_ANCHORING"/>
    <property type="match status" value="1"/>
</dbReference>
<dbReference type="AlphaFoldDB" id="A0A2I1JZ34"/>
<evidence type="ECO:0000256" key="2">
    <source>
        <dbReference type="ARBA" id="ARBA00022512"/>
    </source>
</evidence>
<dbReference type="GO" id="GO:0030313">
    <property type="term" value="C:cell envelope"/>
    <property type="evidence" value="ECO:0007669"/>
    <property type="project" value="UniProtKB-SubCell"/>
</dbReference>
<feature type="compositionally biased region" description="Basic and acidic residues" evidence="6">
    <location>
        <begin position="245"/>
        <end position="256"/>
    </location>
</feature>
<dbReference type="InterPro" id="IPR044024">
    <property type="entry name" value="aRib"/>
</dbReference>
<organism evidence="8 9">
    <name type="scientific">Falseniella ignava</name>
    <dbReference type="NCBI Taxonomy" id="137730"/>
    <lineage>
        <taxon>Bacteria</taxon>
        <taxon>Bacillati</taxon>
        <taxon>Bacillota</taxon>
        <taxon>Bacilli</taxon>
        <taxon>Lactobacillales</taxon>
        <taxon>Aerococcaceae</taxon>
        <taxon>Falseniella</taxon>
    </lineage>
</organism>